<dbReference type="PANTHER" id="PTHR23421">
    <property type="entry name" value="BETA-GALACTOSIDASE RELATED"/>
    <property type="match status" value="1"/>
</dbReference>
<dbReference type="InterPro" id="IPR048913">
    <property type="entry name" value="BetaGal_gal-bd"/>
</dbReference>
<proteinExistence type="predicted"/>
<dbReference type="GO" id="GO:0004553">
    <property type="term" value="F:hydrolase activity, hydrolyzing O-glycosyl compounds"/>
    <property type="evidence" value="ECO:0007669"/>
    <property type="project" value="InterPro"/>
</dbReference>
<dbReference type="InterPro" id="IPR008979">
    <property type="entry name" value="Galactose-bd-like_sf"/>
</dbReference>
<dbReference type="Pfam" id="PF21467">
    <property type="entry name" value="BetaGal_gal-bd"/>
    <property type="match status" value="1"/>
</dbReference>
<reference evidence="5" key="1">
    <citation type="journal article" date="2017" name="Front. Plant Sci.">
        <title>Climate Clever Clovers: New Paradigm to Reduce the Environmental Footprint of Ruminants by Breeding Low Methanogenic Forages Utilizing Haplotype Variation.</title>
        <authorList>
            <person name="Kaur P."/>
            <person name="Appels R."/>
            <person name="Bayer P.E."/>
            <person name="Keeble-Gagnere G."/>
            <person name="Wang J."/>
            <person name="Hirakawa H."/>
            <person name="Shirasawa K."/>
            <person name="Vercoe P."/>
            <person name="Stefanova K."/>
            <person name="Durmic Z."/>
            <person name="Nichols P."/>
            <person name="Revell C."/>
            <person name="Isobe S.N."/>
            <person name="Edwards D."/>
            <person name="Erskine W."/>
        </authorList>
    </citation>
    <scope>NUCLEOTIDE SEQUENCE [LARGE SCALE GENOMIC DNA]</scope>
    <source>
        <strain evidence="5">cv. Daliak</strain>
    </source>
</reference>
<keyword evidence="1" id="KW-0378">Hydrolase</keyword>
<dbReference type="SUPFAM" id="SSF49785">
    <property type="entry name" value="Galactose-binding domain-like"/>
    <property type="match status" value="1"/>
</dbReference>
<protein>
    <recommendedName>
        <fullName evidence="3">Beta-galactosidase galactose-binding domain-containing protein</fullName>
    </recommendedName>
</protein>
<evidence type="ECO:0000256" key="1">
    <source>
        <dbReference type="ARBA" id="ARBA00022801"/>
    </source>
</evidence>
<feature type="non-terminal residue" evidence="4">
    <location>
        <position position="1"/>
    </location>
</feature>
<dbReference type="InterPro" id="IPR001944">
    <property type="entry name" value="Glycoside_Hdrlase_35"/>
</dbReference>
<keyword evidence="2" id="KW-0326">Glycosidase</keyword>
<sequence>TVYGSLEFPKLTFSQNVKLRVGNNKISLLSISVGLANVGVHFETWNVGVLGPVTLKGLNEGTRDLSRQKWSYKIGLEGEALKLHTLSGSTKVRWAEGSLLAIRKPLTWYKTSFRTPAGNDPLALDMSSMVKGQVWINGRNIGRHWPGYKARGKCEECYYAGTYTETKCRTNCGQPSQKWYHVPRSWLSPSGNYLVVFEEWGGDPNGIS</sequence>
<dbReference type="AlphaFoldDB" id="A0A2Z6MY16"/>
<dbReference type="PRINTS" id="PR00742">
    <property type="entry name" value="GLHYDRLASE35"/>
</dbReference>
<gene>
    <name evidence="4" type="ORF">TSUD_205770</name>
</gene>
<feature type="domain" description="Beta-galactosidase galactose-binding" evidence="3">
    <location>
        <begin position="106"/>
        <end position="192"/>
    </location>
</feature>
<dbReference type="GO" id="GO:0005975">
    <property type="term" value="P:carbohydrate metabolic process"/>
    <property type="evidence" value="ECO:0007669"/>
    <property type="project" value="InterPro"/>
</dbReference>
<dbReference type="FunFam" id="2.60.120.260:FF:000076">
    <property type="entry name" value="Beta-galactosidase"/>
    <property type="match status" value="1"/>
</dbReference>
<feature type="non-terminal residue" evidence="4">
    <location>
        <position position="208"/>
    </location>
</feature>
<accession>A0A2Z6MY16</accession>
<keyword evidence="5" id="KW-1185">Reference proteome</keyword>
<dbReference type="Proteomes" id="UP000242715">
    <property type="component" value="Unassembled WGS sequence"/>
</dbReference>
<evidence type="ECO:0000313" key="4">
    <source>
        <dbReference type="EMBL" id="GAU34773.1"/>
    </source>
</evidence>
<organism evidence="4 5">
    <name type="scientific">Trifolium subterraneum</name>
    <name type="common">Subterranean clover</name>
    <dbReference type="NCBI Taxonomy" id="3900"/>
    <lineage>
        <taxon>Eukaryota</taxon>
        <taxon>Viridiplantae</taxon>
        <taxon>Streptophyta</taxon>
        <taxon>Embryophyta</taxon>
        <taxon>Tracheophyta</taxon>
        <taxon>Spermatophyta</taxon>
        <taxon>Magnoliopsida</taxon>
        <taxon>eudicotyledons</taxon>
        <taxon>Gunneridae</taxon>
        <taxon>Pentapetalae</taxon>
        <taxon>rosids</taxon>
        <taxon>fabids</taxon>
        <taxon>Fabales</taxon>
        <taxon>Fabaceae</taxon>
        <taxon>Papilionoideae</taxon>
        <taxon>50 kb inversion clade</taxon>
        <taxon>NPAAA clade</taxon>
        <taxon>Hologalegina</taxon>
        <taxon>IRL clade</taxon>
        <taxon>Trifolieae</taxon>
        <taxon>Trifolium</taxon>
    </lineage>
</organism>
<dbReference type="OrthoDB" id="1657402at2759"/>
<evidence type="ECO:0000256" key="2">
    <source>
        <dbReference type="ARBA" id="ARBA00023295"/>
    </source>
</evidence>
<evidence type="ECO:0000313" key="5">
    <source>
        <dbReference type="Proteomes" id="UP000242715"/>
    </source>
</evidence>
<dbReference type="Gene3D" id="2.60.120.260">
    <property type="entry name" value="Galactose-binding domain-like"/>
    <property type="match status" value="1"/>
</dbReference>
<evidence type="ECO:0000259" key="3">
    <source>
        <dbReference type="Pfam" id="PF21467"/>
    </source>
</evidence>
<name>A0A2Z6MY16_TRISU</name>
<dbReference type="EMBL" id="DF973566">
    <property type="protein sequence ID" value="GAU34773.1"/>
    <property type="molecule type" value="Genomic_DNA"/>
</dbReference>